<dbReference type="PANTHER" id="PTHR11070:SF23">
    <property type="entry name" value="RECBCD ENZYME SUBUNIT RECB"/>
    <property type="match status" value="1"/>
</dbReference>
<dbReference type="Pfam" id="PF12705">
    <property type="entry name" value="PDDEXK_1"/>
    <property type="match status" value="1"/>
</dbReference>
<evidence type="ECO:0000256" key="4">
    <source>
        <dbReference type="ARBA" id="ARBA00022763"/>
    </source>
</evidence>
<keyword evidence="11 15" id="KW-0234">DNA repair</keyword>
<dbReference type="InterPro" id="IPR014017">
    <property type="entry name" value="DNA_helicase_UvrD-like_C"/>
</dbReference>
<evidence type="ECO:0000256" key="6">
    <source>
        <dbReference type="ARBA" id="ARBA00022806"/>
    </source>
</evidence>
<feature type="domain" description="UvrD-like helicase ATP-binding" evidence="17">
    <location>
        <begin position="4"/>
        <end position="480"/>
    </location>
</feature>
<dbReference type="PROSITE" id="PS51217">
    <property type="entry name" value="UVRD_HELICASE_CTER"/>
    <property type="match status" value="1"/>
</dbReference>
<feature type="binding site" evidence="15">
    <location>
        <position position="1090"/>
    </location>
    <ligand>
        <name>Mg(2+)</name>
        <dbReference type="ChEBI" id="CHEBI:18420"/>
    </ligand>
</feature>
<dbReference type="SUPFAM" id="SSF52980">
    <property type="entry name" value="Restriction endonuclease-like"/>
    <property type="match status" value="1"/>
</dbReference>
<evidence type="ECO:0000256" key="8">
    <source>
        <dbReference type="ARBA" id="ARBA00022840"/>
    </source>
</evidence>
<comment type="catalytic activity">
    <reaction evidence="14 15">
        <text>ATP + H2O = ADP + phosphate + H(+)</text>
        <dbReference type="Rhea" id="RHEA:13065"/>
        <dbReference type="ChEBI" id="CHEBI:15377"/>
        <dbReference type="ChEBI" id="CHEBI:15378"/>
        <dbReference type="ChEBI" id="CHEBI:30616"/>
        <dbReference type="ChEBI" id="CHEBI:43474"/>
        <dbReference type="ChEBI" id="CHEBI:456216"/>
        <dbReference type="EC" id="5.6.2.4"/>
    </reaction>
</comment>
<evidence type="ECO:0000259" key="17">
    <source>
        <dbReference type="PROSITE" id="PS51198"/>
    </source>
</evidence>
<feature type="binding site" evidence="16">
    <location>
        <begin position="25"/>
        <end position="32"/>
    </location>
    <ligand>
        <name>ATP</name>
        <dbReference type="ChEBI" id="CHEBI:30616"/>
    </ligand>
</feature>
<proteinExistence type="inferred from homology"/>
<protein>
    <recommendedName>
        <fullName evidence="15">RecBCD enzyme subunit RecB</fullName>
        <ecNumber evidence="15">3.1.11.5</ecNumber>
        <ecNumber evidence="15">5.6.2.4</ecNumber>
    </recommendedName>
    <alternativeName>
        <fullName evidence="15">DNA 3'-5' helicase subunit RecB</fullName>
    </alternativeName>
    <alternativeName>
        <fullName evidence="15">Exonuclease V subunit RecB</fullName>
        <shortName evidence="15">ExoV subunit RecB</shortName>
    </alternativeName>
    <alternativeName>
        <fullName evidence="15">Helicase/nuclease RecBCD subunit RecB</fullName>
    </alternativeName>
</protein>
<comment type="domain">
    <text evidence="15">The N-terminal DNA-binding domain is a ssDNA-dependent ATPase and has ATP-dependent 3'-5' helicase function. This domain interacts with RecC.</text>
</comment>
<evidence type="ECO:0000256" key="2">
    <source>
        <dbReference type="ARBA" id="ARBA00022723"/>
    </source>
</evidence>
<feature type="active site" description="For nuclease activity" evidence="15">
    <location>
        <position position="1103"/>
    </location>
</feature>
<keyword evidence="2 15" id="KW-0479">Metal-binding</keyword>
<dbReference type="NCBIfam" id="TIGR00609">
    <property type="entry name" value="recB"/>
    <property type="match status" value="1"/>
</dbReference>
<dbReference type="HAMAP" id="MF_01485">
    <property type="entry name" value="RecB"/>
    <property type="match status" value="1"/>
</dbReference>
<accession>A0ABY1MQT3</accession>
<keyword evidence="3 15" id="KW-0547">Nucleotide-binding</keyword>
<comment type="catalytic activity">
    <reaction evidence="15">
        <text>Exonucleolytic cleavage (in the presence of ATP) in either 5'- to 3'- or 3'- to 5'-direction to yield 5'-phosphooligonucleotides.</text>
        <dbReference type="EC" id="3.1.11.5"/>
    </reaction>
</comment>
<dbReference type="EMBL" id="LT841305">
    <property type="protein sequence ID" value="SMH66145.1"/>
    <property type="molecule type" value="Genomic_DNA"/>
</dbReference>
<dbReference type="CDD" id="cd22352">
    <property type="entry name" value="RecB_C-like"/>
    <property type="match status" value="1"/>
</dbReference>
<dbReference type="Pfam" id="PF00580">
    <property type="entry name" value="UvrD-helicase"/>
    <property type="match status" value="1"/>
</dbReference>
<evidence type="ECO:0000256" key="5">
    <source>
        <dbReference type="ARBA" id="ARBA00022801"/>
    </source>
</evidence>
<keyword evidence="10 15" id="KW-0238">DNA-binding</keyword>
<dbReference type="EC" id="5.6.2.4" evidence="15"/>
<dbReference type="InterPro" id="IPR027417">
    <property type="entry name" value="P-loop_NTPase"/>
</dbReference>
<keyword evidence="4 15" id="KW-0227">DNA damage</keyword>
<comment type="domain">
    <text evidence="15">The C-terminal domain has nuclease activity and interacts with RecD. It interacts with RecA, facilitating its loading onto ssDNA.</text>
</comment>
<dbReference type="InterPro" id="IPR011335">
    <property type="entry name" value="Restrct_endonuc-II-like"/>
</dbReference>
<dbReference type="InterPro" id="IPR000212">
    <property type="entry name" value="DNA_helicase_UvrD/REP"/>
</dbReference>
<evidence type="ECO:0000256" key="9">
    <source>
        <dbReference type="ARBA" id="ARBA00022842"/>
    </source>
</evidence>
<dbReference type="Gene3D" id="1.10.3170.10">
    <property type="entry name" value="Recbcd, chain B, domain 2"/>
    <property type="match status" value="1"/>
</dbReference>
<comment type="subunit">
    <text evidence="15">Heterotrimer of RecB, RecC and RecD. All subunits contribute to DNA-binding. Interacts with RecA.</text>
</comment>
<evidence type="ECO:0000256" key="1">
    <source>
        <dbReference type="ARBA" id="ARBA00022722"/>
    </source>
</evidence>
<comment type="catalytic activity">
    <reaction evidence="13 15">
        <text>Couples ATP hydrolysis with the unwinding of duplex DNA by translocating in the 3'-5' direction.</text>
        <dbReference type="EC" id="5.6.2.4"/>
    </reaction>
</comment>
<keyword evidence="12 15" id="KW-0413">Isomerase</keyword>
<evidence type="ECO:0000256" key="14">
    <source>
        <dbReference type="ARBA" id="ARBA00048988"/>
    </source>
</evidence>
<dbReference type="Pfam" id="PF13361">
    <property type="entry name" value="UvrD_C"/>
    <property type="match status" value="1"/>
</dbReference>
<evidence type="ECO:0000256" key="13">
    <source>
        <dbReference type="ARBA" id="ARBA00034617"/>
    </source>
</evidence>
<gene>
    <name evidence="15" type="primary">recB</name>
    <name evidence="19" type="ORF">AFERRI_20934</name>
</gene>
<keyword evidence="20" id="KW-1185">Reference proteome</keyword>
<evidence type="ECO:0000256" key="7">
    <source>
        <dbReference type="ARBA" id="ARBA00022839"/>
    </source>
</evidence>
<name>A0ABY1MQT3_9PROT</name>
<evidence type="ECO:0000256" key="16">
    <source>
        <dbReference type="PROSITE-ProRule" id="PRU00560"/>
    </source>
</evidence>
<keyword evidence="5 15" id="KW-0378">Hydrolase</keyword>
<comment type="function">
    <text evidence="15">A helicase/nuclease that prepares dsDNA breaks (DSB) for recombinational DNA repair. Binds to DSBs and unwinds DNA via a highly rapid and processive ATP-dependent bidirectional helicase activity. Unwinds dsDNA until it encounters a Chi (crossover hotspot instigator) sequence from the 3' direction. Cuts ssDNA a few nucleotides 3' to the Chi site. The properties and activities of the enzyme are changed at Chi. The Chi-altered holoenzyme produces a long 3'-ssDNA overhang and facilitates RecA-binding to the ssDNA for homologous DNA recombination and repair. Holoenzyme degrades any linearized DNA that is unable to undergo homologous recombination. In the holoenzyme this subunit contributes ATPase, 3'-5' helicase, exonuclease activity and loads RecA onto ssDNA.</text>
</comment>
<dbReference type="InterPro" id="IPR038726">
    <property type="entry name" value="PDDEXK_AddAB-type"/>
</dbReference>
<sequence length="1207" mass="133886">MAGAPMTTILDPLHLPLRGSRLIEASAGTGKTWTIAALYLRLILGHGREDECFTRALLPEDILVMTFTRAATQELKERIRDRLQHAAQYFRRTDTPAEPDAFLEALLADHPDPKARAQAAHQLVLAADAMDDSAIFTIDAWCQRTLREHAFATGSDFRETLLLDETDLRNDAVRDFWRQEIYPLTEPALSEVLQLFSSPDKVQQETDALRRLDPPLPAPVSTLADWLPAAVTAPRRQLAALKVQWAAEHDAFAEWLLGILQGPKSSNPLNGKSISVAIVTRTLAALRGWADRPEILLPDELAMCQRLTASNLPSYCNKNQTITPPPAAEVLDTLFSALEAIAQQFTQLHGAIRSHAAAWINARLSQLKARSGQVSFTDYQQRLAGVLHDKIQGPALAARLRQKYPAALIDEFQDTSALQYQIFDDIYHAADNDPDTLLLLIGDPKQSIYAFRGADIDSYLQARRLTEGRHYALGINYRSSHALVSALNALYTAAEHTDTQGAFAYAAPGADNPLPYQPVRAHGHEKLWQVAKQPAPALTFWAASESLTKDHYKALLSEQAAECIATLLADPTAVFAEDGKDPKPVQPKDIAILVRDHFEAASIRQALHRRQLRSVFLSERDSVYTSHEARDLLLWLEAVADPEDARRLRVALALPLLGQSLSILDAFNEDETAWEAQLEQFQDLSRQWRRQGVLAMLHHSIHQFGIAARLLTQPEGERRLTNLLHLGELLQQASATLDGPEALIRHLHEAIAAGSGQSDAHILRLESDAELLRVVTIHAAKGLQYPLVFLPFIATSKAARASPFTVTHSAEGQPAIHWESGDTTAAERARLQEDLRLLYVALTRAEHALWLGLAAPKNAGTPIFASSAIAHLLGSERPARDLATLLEDCARLSPEIRVEMLTNNIPTTLAVQHYNNTLNPPAEYPASFEKHWGVASFSHLVRDLAADPSAPLTPRRAQTEAPWHRYPQGRNAGSFLHDQLQRLAQNGFAQTGQDLFAEQLHKACTQAGLSDWAEESAEWLQAIIHSPLAPLPATLHDLTDYQSEMAFWFPSDALRSDDLDRLCKQHVFPGAERPKLPQRVIHGMMRGFMDLVFSHAGRYYVLDYKSNVLGGGDAEYHAEALRDATLGHRYELQSSLYQLALHRLLRQRMGSSYRPATQLGGTLFFFLRGLHGPEQGMLHLPADLALLDALDDLFGLPQRIAQPCVSP</sequence>
<dbReference type="PANTHER" id="PTHR11070">
    <property type="entry name" value="UVRD / RECB / PCRA DNA HELICASE FAMILY MEMBER"/>
    <property type="match status" value="1"/>
</dbReference>
<keyword evidence="8 15" id="KW-0067">ATP-binding</keyword>
<comment type="cofactor">
    <cofactor evidence="15">
        <name>Mg(2+)</name>
        <dbReference type="ChEBI" id="CHEBI:18420"/>
    </cofactor>
    <text evidence="15">Binds 1 Mg(2+) ion per subunit.</text>
</comment>
<organism evidence="19 20">
    <name type="scientific">Acidithiobacillus ferrivorans</name>
    <dbReference type="NCBI Taxonomy" id="160808"/>
    <lineage>
        <taxon>Bacteria</taxon>
        <taxon>Pseudomonadati</taxon>
        <taxon>Pseudomonadota</taxon>
        <taxon>Acidithiobacillia</taxon>
        <taxon>Acidithiobacillales</taxon>
        <taxon>Acidithiobacillaceae</taxon>
        <taxon>Acidithiobacillus</taxon>
    </lineage>
</organism>
<evidence type="ECO:0000256" key="10">
    <source>
        <dbReference type="ARBA" id="ARBA00023125"/>
    </source>
</evidence>
<evidence type="ECO:0000256" key="11">
    <source>
        <dbReference type="ARBA" id="ARBA00023204"/>
    </source>
</evidence>
<comment type="miscellaneous">
    <text evidence="15">In the RecBCD complex, RecB has a slow 3'-5' helicase, an exonuclease activity and loads RecA onto ssDNA, RecD has a fast 5'-3' helicase activity, while RecC stimulates the ATPase and processivity of the RecB helicase and contributes to recognition of the Chi site.</text>
</comment>
<dbReference type="Gene3D" id="3.90.320.10">
    <property type="match status" value="1"/>
</dbReference>
<evidence type="ECO:0000256" key="15">
    <source>
        <dbReference type="HAMAP-Rule" id="MF_01485"/>
    </source>
</evidence>
<feature type="region of interest" description="Nuclease activity, interacts with RecD and RecA" evidence="15">
    <location>
        <begin position="931"/>
        <end position="1207"/>
    </location>
</feature>
<dbReference type="Proteomes" id="UP000193925">
    <property type="component" value="Chromosome AFERRI"/>
</dbReference>
<dbReference type="Gene3D" id="3.40.50.300">
    <property type="entry name" value="P-loop containing nucleotide triphosphate hydrolases"/>
    <property type="match status" value="2"/>
</dbReference>
<evidence type="ECO:0000259" key="18">
    <source>
        <dbReference type="PROSITE" id="PS51217"/>
    </source>
</evidence>
<feature type="binding site" evidence="15">
    <location>
        <position position="1103"/>
    </location>
    <ligand>
        <name>Mg(2+)</name>
        <dbReference type="ChEBI" id="CHEBI:18420"/>
    </ligand>
</feature>
<evidence type="ECO:0000313" key="19">
    <source>
        <dbReference type="EMBL" id="SMH66145.1"/>
    </source>
</evidence>
<feature type="binding site" evidence="15">
    <location>
        <position position="977"/>
    </location>
    <ligand>
        <name>Mg(2+)</name>
        <dbReference type="ChEBI" id="CHEBI:18420"/>
    </ligand>
</feature>
<dbReference type="Gene3D" id="1.10.486.10">
    <property type="entry name" value="PCRA, domain 4"/>
    <property type="match status" value="1"/>
</dbReference>
<keyword evidence="1 15" id="KW-0540">Nuclease</keyword>
<keyword evidence="7 15" id="KW-0269">Exonuclease</keyword>
<dbReference type="InterPro" id="IPR014016">
    <property type="entry name" value="UvrD-like_ATP-bd"/>
</dbReference>
<feature type="region of interest" description="DNA-binding and helicase activity, interacts with RecC" evidence="15">
    <location>
        <begin position="1"/>
        <end position="883"/>
    </location>
</feature>
<evidence type="ECO:0000256" key="3">
    <source>
        <dbReference type="ARBA" id="ARBA00022741"/>
    </source>
</evidence>
<evidence type="ECO:0000256" key="12">
    <source>
        <dbReference type="ARBA" id="ARBA00023235"/>
    </source>
</evidence>
<dbReference type="InterPro" id="IPR011604">
    <property type="entry name" value="PDDEXK-like_dom_sf"/>
</dbReference>
<dbReference type="SUPFAM" id="SSF52540">
    <property type="entry name" value="P-loop containing nucleoside triphosphate hydrolases"/>
    <property type="match status" value="1"/>
</dbReference>
<dbReference type="EC" id="3.1.11.5" evidence="15"/>
<keyword evidence="9 15" id="KW-0460">Magnesium</keyword>
<comment type="similarity">
    <text evidence="15">Belongs to the helicase family. UvrD subfamily.</text>
</comment>
<reference evidence="19 20" key="1">
    <citation type="submission" date="2017-03" db="EMBL/GenBank/DDBJ databases">
        <authorList>
            <person name="Regsiter A."/>
            <person name="William W."/>
        </authorList>
    </citation>
    <scope>NUCLEOTIDE SEQUENCE [LARGE SCALE GENOMIC DNA]</scope>
    <source>
        <strain evidence="19">PRJEB5721</strain>
    </source>
</reference>
<feature type="domain" description="UvrD-like helicase C-terminal" evidence="18">
    <location>
        <begin position="518"/>
        <end position="782"/>
    </location>
</feature>
<keyword evidence="6 15" id="KW-0347">Helicase</keyword>
<dbReference type="InterPro" id="IPR004586">
    <property type="entry name" value="RecB"/>
</dbReference>
<evidence type="ECO:0000313" key="20">
    <source>
        <dbReference type="Proteomes" id="UP000193925"/>
    </source>
</evidence>
<dbReference type="PROSITE" id="PS51198">
    <property type="entry name" value="UVRD_HELICASE_ATP_BIND"/>
    <property type="match status" value="1"/>
</dbReference>